<dbReference type="Proteomes" id="UP001470230">
    <property type="component" value="Unassembled WGS sequence"/>
</dbReference>
<dbReference type="SUPFAM" id="SSF50998">
    <property type="entry name" value="Quinoprotein alcohol dehydrogenase-like"/>
    <property type="match status" value="1"/>
</dbReference>
<evidence type="ECO:0000256" key="3">
    <source>
        <dbReference type="SAM" id="MobiDB-lite"/>
    </source>
</evidence>
<dbReference type="Pfam" id="PF14538">
    <property type="entry name" value="Raptor_N"/>
    <property type="match status" value="1"/>
</dbReference>
<dbReference type="InterPro" id="IPR015943">
    <property type="entry name" value="WD40/YVTN_repeat-like_dom_sf"/>
</dbReference>
<keyword evidence="2" id="KW-0677">Repeat</keyword>
<proteinExistence type="predicted"/>
<feature type="region of interest" description="Disordered" evidence="3">
    <location>
        <begin position="1"/>
        <end position="44"/>
    </location>
</feature>
<evidence type="ECO:0000313" key="6">
    <source>
        <dbReference type="Proteomes" id="UP001470230"/>
    </source>
</evidence>
<feature type="compositionally biased region" description="Polar residues" evidence="3">
    <location>
        <begin position="833"/>
        <end position="864"/>
    </location>
</feature>
<keyword evidence="6" id="KW-1185">Reference proteome</keyword>
<gene>
    <name evidence="5" type="ORF">M9Y10_023237</name>
</gene>
<reference evidence="5 6" key="1">
    <citation type="submission" date="2024-04" db="EMBL/GenBank/DDBJ databases">
        <title>Tritrichomonas musculus Genome.</title>
        <authorList>
            <person name="Alves-Ferreira E."/>
            <person name="Grigg M."/>
            <person name="Lorenzi H."/>
            <person name="Galac M."/>
        </authorList>
    </citation>
    <scope>NUCLEOTIDE SEQUENCE [LARGE SCALE GENOMIC DNA]</scope>
    <source>
        <strain evidence="5 6">EAF2021</strain>
    </source>
</reference>
<dbReference type="PANTHER" id="PTHR12848:SF16">
    <property type="entry name" value="REGULATORY-ASSOCIATED PROTEIN OF MTOR"/>
    <property type="match status" value="1"/>
</dbReference>
<dbReference type="EMBL" id="JAPFFF010000003">
    <property type="protein sequence ID" value="KAK8894799.1"/>
    <property type="molecule type" value="Genomic_DNA"/>
</dbReference>
<organism evidence="5 6">
    <name type="scientific">Tritrichomonas musculus</name>
    <dbReference type="NCBI Taxonomy" id="1915356"/>
    <lineage>
        <taxon>Eukaryota</taxon>
        <taxon>Metamonada</taxon>
        <taxon>Parabasalia</taxon>
        <taxon>Tritrichomonadida</taxon>
        <taxon>Tritrichomonadidae</taxon>
        <taxon>Tritrichomonas</taxon>
    </lineage>
</organism>
<accession>A0ABR2KUI8</accession>
<feature type="region of interest" description="Disordered" evidence="3">
    <location>
        <begin position="1014"/>
        <end position="1066"/>
    </location>
</feature>
<protein>
    <recommendedName>
        <fullName evidence="4">Raptor N-terminal CASPase-like domain-containing protein</fullName>
    </recommendedName>
</protein>
<dbReference type="SMART" id="SM01302">
    <property type="entry name" value="Raptor_N"/>
    <property type="match status" value="1"/>
</dbReference>
<dbReference type="InterPro" id="IPR004083">
    <property type="entry name" value="Raptor"/>
</dbReference>
<name>A0ABR2KUI8_9EUKA</name>
<dbReference type="InterPro" id="IPR016024">
    <property type="entry name" value="ARM-type_fold"/>
</dbReference>
<dbReference type="SUPFAM" id="SSF48371">
    <property type="entry name" value="ARM repeat"/>
    <property type="match status" value="1"/>
</dbReference>
<feature type="domain" description="Raptor N-terminal CASPase-like" evidence="4">
    <location>
        <begin position="97"/>
        <end position="249"/>
    </location>
</feature>
<dbReference type="PANTHER" id="PTHR12848">
    <property type="entry name" value="REGULATORY-ASSOCIATED PROTEIN OF MTOR"/>
    <property type="match status" value="1"/>
</dbReference>
<feature type="compositionally biased region" description="Low complexity" evidence="3">
    <location>
        <begin position="10"/>
        <end position="21"/>
    </location>
</feature>
<dbReference type="Gene3D" id="2.130.10.10">
    <property type="entry name" value="YVTN repeat-like/Quinoprotein amine dehydrogenase"/>
    <property type="match status" value="1"/>
</dbReference>
<feature type="compositionally biased region" description="Polar residues" evidence="3">
    <location>
        <begin position="31"/>
        <end position="44"/>
    </location>
</feature>
<feature type="compositionally biased region" description="Low complexity" evidence="3">
    <location>
        <begin position="1051"/>
        <end position="1064"/>
    </location>
</feature>
<dbReference type="InterPro" id="IPR011047">
    <property type="entry name" value="Quinoprotein_ADH-like_sf"/>
</dbReference>
<evidence type="ECO:0000256" key="2">
    <source>
        <dbReference type="ARBA" id="ARBA00022737"/>
    </source>
</evidence>
<comment type="caution">
    <text evidence="5">The sequence shown here is derived from an EMBL/GenBank/DDBJ whole genome shotgun (WGS) entry which is preliminary data.</text>
</comment>
<keyword evidence="1" id="KW-0853">WD repeat</keyword>
<evidence type="ECO:0000256" key="1">
    <source>
        <dbReference type="ARBA" id="ARBA00022574"/>
    </source>
</evidence>
<evidence type="ECO:0000313" key="5">
    <source>
        <dbReference type="EMBL" id="KAK8894799.1"/>
    </source>
</evidence>
<dbReference type="PRINTS" id="PR01547">
    <property type="entry name" value="YEAST176DUF"/>
</dbReference>
<sequence length="1351" mass="151202">MDLFFHQISSDDSSSSSSNDLSSEKNDPKQSYDSTQNDFVSPPTTYHLSMNEHLSHITTVITQKADSNSDIITDDFTDEDFLLDQMNKPFTLTKRQPLESVASAVCMIADPQNFTTVDSSFTRTRPSLISWKNLNTSSSSDFLGSLVASYKNEYMRLSPVIRFIPFVSPNVDKMNTLSNIRRECCFGRALFHYIGYGLPEISKGSLNLIDGRGDNLRPYPIEKLLENYSPPSWFIFDCNNAEAALNGLFRASRELSFAEDKKKSDWFCLCATSLGEELPIDPCLPRDFLTTCLFTPISLSILCHILQYYRTTFLTSSYFPFSNIEELLLASNDKQLDLTLSTITDAIAASYLSPSIYHRFFYQDKLISTFFKNFILAQFLLAPYEVHPVSVPAIPSTVSHPLWRQWQASLDLWITSTTTPRPSFATNFFNRSVVTFKTFMNNEKTKSKIDLALLTILARYPTTHLNGCCRAVTLLAEYSSLSTNNRKKIANVIVFNDLFSKLISHDTESEEEYQSLSYLILSLLQLDLNFSSLISTDLNFAILPSFIFDGSINEITRSLLSAILSAIVIFNRTLRQICASAEFINAAKDAIQDAKTSQFILWLLILLKRSFSLFSADFSCFYNCSSHIQIAVCLFHRDPQVRAAAISALSCFMQSNECTLNLHLILFSISLFDDVSYLVRYQLLLLLSRFMSSIHSPLGSSSETPSPILSSSYRLHSFHSLLSLWLYSEKVPKEFSEYAMAVDKIAHLEDALNYVVGIVYYLVDYFIHDPHPSISKFAIKMKMFLNEEIKSSESTSVSSPFTSLKMISNSFDEDELSETPTLADQQRSFGFQKENLNQSRKPDSNLNSKEQNSNKQPNTNSNFESDSDALYNIAVRHLVNHAQWQIKEEDSVAPKKRSEKDNPFGSISLPALHLTKTNEMKGINVSKLVYHPRNLQFAVATTVSSRSKTQQEMKSQSSAFFNLNGSQQESIGSSRVYDTLSCSASKFPRPATNRIGSHSPSSFDLYSLSSPFIKSPPSQPVHSKINSMSHFHHHSNNSNNNNSHSHHHHNNSNNSNNESDSSAHFSPSSMLPQIGCKSCIFAFKDDMTVMNNIVLSNSPISDMNYSMIGDVSVISAATIDGCCYLWNPRYNNAFASFRVDSNYQSDNVPTYMRLSSDGHIATARGGDGLALWDIKTMKLIGEWQCGDDEEKKATGIAMHPGNQSVCTIGFDNGGFTAIDTRSNETILTVSIGEKIIGLAENIVHTNLIYAATKSGRCLAWDMKTNNLTPCGNQKMKAYSFDAHFSLPIFGFSAEDDCPVVTTSDAKCTVKVNDVSQRSIISFHPILPVVSFGSPTGIVQTFNISLDDSQAK</sequence>
<feature type="region of interest" description="Disordered" evidence="3">
    <location>
        <begin position="833"/>
        <end position="865"/>
    </location>
</feature>
<dbReference type="InterPro" id="IPR029347">
    <property type="entry name" value="Raptor_N"/>
</dbReference>
<evidence type="ECO:0000259" key="4">
    <source>
        <dbReference type="SMART" id="SM01302"/>
    </source>
</evidence>